<dbReference type="AlphaFoldDB" id="A0A316FLJ3"/>
<evidence type="ECO:0000256" key="4">
    <source>
        <dbReference type="ARBA" id="ARBA00023136"/>
    </source>
</evidence>
<evidence type="ECO:0000313" key="6">
    <source>
        <dbReference type="EMBL" id="PWK48586.1"/>
    </source>
</evidence>
<sequence>MSQPNQSTDKEMPLLAHLVELRGRLLKSVLAMLLIFAGLIYFANDLYLLVSKPLIAHLPEGSEMVSTSVIAPFFTPFKLTMVMSFFLSMPVILHQLWAFIAPALYQNEKRLAIPLLISSIILFYTGMVFCYLVVFPLMFEFFPSVIPEGIRYIPDMTDSLDIMLKLFFAFGIAFEVPIATMLLIWTGATTVESLREKRPYLVVGAFVVGMLLTPPDVISQTLLAIPMWLLFELGIIFALWLKPEKRPGASSE</sequence>
<comment type="similarity">
    <text evidence="5">Belongs to the TatC family.</text>
</comment>
<accession>A0A316FLJ3</accession>
<proteinExistence type="inferred from homology"/>
<feature type="transmembrane region" description="Helical" evidence="5">
    <location>
        <begin position="25"/>
        <end position="43"/>
    </location>
</feature>
<keyword evidence="5" id="KW-1003">Cell membrane</keyword>
<evidence type="ECO:0000313" key="7">
    <source>
        <dbReference type="Proteomes" id="UP000245790"/>
    </source>
</evidence>
<dbReference type="RefSeq" id="WP_109764256.1">
    <property type="nucleotide sequence ID" value="NZ_QGGU01000009.1"/>
</dbReference>
<dbReference type="PANTHER" id="PTHR30371:SF0">
    <property type="entry name" value="SEC-INDEPENDENT PROTEIN TRANSLOCASE PROTEIN TATC, CHLOROPLASTIC-RELATED"/>
    <property type="match status" value="1"/>
</dbReference>
<dbReference type="Pfam" id="PF00902">
    <property type="entry name" value="TatC"/>
    <property type="match status" value="1"/>
</dbReference>
<dbReference type="GO" id="GO:0065002">
    <property type="term" value="P:intracellular protein transmembrane transport"/>
    <property type="evidence" value="ECO:0007669"/>
    <property type="project" value="TreeGrafter"/>
</dbReference>
<dbReference type="HAMAP" id="MF_00902">
    <property type="entry name" value="TatC"/>
    <property type="match status" value="1"/>
</dbReference>
<feature type="transmembrane region" description="Helical" evidence="5">
    <location>
        <begin position="223"/>
        <end position="241"/>
    </location>
</feature>
<gene>
    <name evidence="5" type="primary">tatC</name>
    <name evidence="6" type="ORF">C8D97_109137</name>
</gene>
<comment type="subunit">
    <text evidence="5">The Tat system comprises two distinct complexes: a TatABC complex, containing multiple copies of TatA, TatB and TatC subunits, and a separate TatA complex, containing only TatA subunits. Substrates initially bind to the TatABC complex, which probably triggers association of the separate TatA complex to form the active translocon.</text>
</comment>
<dbReference type="EMBL" id="QGGU01000009">
    <property type="protein sequence ID" value="PWK48586.1"/>
    <property type="molecule type" value="Genomic_DNA"/>
</dbReference>
<feature type="transmembrane region" description="Helical" evidence="5">
    <location>
        <begin position="112"/>
        <end position="134"/>
    </location>
</feature>
<evidence type="ECO:0000256" key="2">
    <source>
        <dbReference type="ARBA" id="ARBA00022692"/>
    </source>
</evidence>
<comment type="subcellular location">
    <subcellularLocation>
        <location evidence="5">Cell membrane</location>
        <topology evidence="5">Multi-pass membrane protein</topology>
    </subcellularLocation>
    <subcellularLocation>
        <location evidence="1">Membrane</location>
        <topology evidence="1">Multi-pass membrane protein</topology>
    </subcellularLocation>
</comment>
<evidence type="ECO:0000256" key="1">
    <source>
        <dbReference type="ARBA" id="ARBA00004141"/>
    </source>
</evidence>
<keyword evidence="7" id="KW-1185">Reference proteome</keyword>
<feature type="transmembrane region" description="Helical" evidence="5">
    <location>
        <begin position="200"/>
        <end position="217"/>
    </location>
</feature>
<dbReference type="PRINTS" id="PR01840">
    <property type="entry name" value="TATCFAMILY"/>
</dbReference>
<keyword evidence="3 5" id="KW-1133">Transmembrane helix</keyword>
<dbReference type="Proteomes" id="UP000245790">
    <property type="component" value="Unassembled WGS sequence"/>
</dbReference>
<dbReference type="OrthoDB" id="9777044at2"/>
<keyword evidence="4 5" id="KW-0472">Membrane</keyword>
<comment type="function">
    <text evidence="5">Part of the twin-arginine translocation (Tat) system that transports large folded proteins containing a characteristic twin-arginine motif in their signal peptide across membranes. Together with TatB, TatC is part of a receptor directly interacting with Tat signal peptides.</text>
</comment>
<reference evidence="6 7" key="1">
    <citation type="submission" date="2018-05" db="EMBL/GenBank/DDBJ databases">
        <title>Genomic Encyclopedia of Type Strains, Phase IV (KMG-IV): sequencing the most valuable type-strain genomes for metagenomic binning, comparative biology and taxonomic classification.</title>
        <authorList>
            <person name="Goeker M."/>
        </authorList>
    </citation>
    <scope>NUCLEOTIDE SEQUENCE [LARGE SCALE GENOMIC DNA]</scope>
    <source>
        <strain evidence="6 7">DSM 25350</strain>
    </source>
</reference>
<keyword evidence="5" id="KW-0813">Transport</keyword>
<keyword evidence="5" id="KW-0653">Protein transport</keyword>
<organism evidence="6 7">
    <name type="scientific">Pleionea mediterranea</name>
    <dbReference type="NCBI Taxonomy" id="523701"/>
    <lineage>
        <taxon>Bacteria</taxon>
        <taxon>Pseudomonadati</taxon>
        <taxon>Pseudomonadota</taxon>
        <taxon>Gammaproteobacteria</taxon>
        <taxon>Oceanospirillales</taxon>
        <taxon>Pleioneaceae</taxon>
        <taxon>Pleionea</taxon>
    </lineage>
</organism>
<keyword evidence="5" id="KW-0811">Translocation</keyword>
<dbReference type="GO" id="GO:0009977">
    <property type="term" value="F:proton motive force dependent protein transmembrane transporter activity"/>
    <property type="evidence" value="ECO:0007669"/>
    <property type="project" value="TreeGrafter"/>
</dbReference>
<name>A0A316FLJ3_9GAMM</name>
<dbReference type="GO" id="GO:0043953">
    <property type="term" value="P:protein transport by the Tat complex"/>
    <property type="evidence" value="ECO:0007669"/>
    <property type="project" value="UniProtKB-UniRule"/>
</dbReference>
<evidence type="ECO:0000256" key="5">
    <source>
        <dbReference type="HAMAP-Rule" id="MF_00902"/>
    </source>
</evidence>
<dbReference type="GO" id="GO:0033281">
    <property type="term" value="C:TAT protein transport complex"/>
    <property type="evidence" value="ECO:0007669"/>
    <property type="project" value="UniProtKB-UniRule"/>
</dbReference>
<feature type="transmembrane region" description="Helical" evidence="5">
    <location>
        <begin position="82"/>
        <end position="105"/>
    </location>
</feature>
<protein>
    <recommendedName>
        <fullName evidence="5">Sec-independent protein translocase protein TatC</fullName>
    </recommendedName>
</protein>
<evidence type="ECO:0000256" key="3">
    <source>
        <dbReference type="ARBA" id="ARBA00022989"/>
    </source>
</evidence>
<comment type="caution">
    <text evidence="6">The sequence shown here is derived from an EMBL/GenBank/DDBJ whole genome shotgun (WGS) entry which is preliminary data.</text>
</comment>
<feature type="transmembrane region" description="Helical" evidence="5">
    <location>
        <begin position="166"/>
        <end position="188"/>
    </location>
</feature>
<dbReference type="PANTHER" id="PTHR30371">
    <property type="entry name" value="SEC-INDEPENDENT PROTEIN TRANSLOCASE PROTEIN TATC"/>
    <property type="match status" value="1"/>
</dbReference>
<keyword evidence="2 5" id="KW-0812">Transmembrane</keyword>
<dbReference type="NCBIfam" id="TIGR00945">
    <property type="entry name" value="tatC"/>
    <property type="match status" value="1"/>
</dbReference>
<dbReference type="InterPro" id="IPR002033">
    <property type="entry name" value="TatC"/>
</dbReference>